<dbReference type="OrthoDB" id="3701787at2"/>
<evidence type="ECO:0000256" key="1">
    <source>
        <dbReference type="SAM" id="MobiDB-lite"/>
    </source>
</evidence>
<evidence type="ECO:0000259" key="2">
    <source>
        <dbReference type="SMART" id="SM00470"/>
    </source>
</evidence>
<feature type="compositionally biased region" description="Basic and acidic residues" evidence="1">
    <location>
        <begin position="147"/>
        <end position="178"/>
    </location>
</feature>
<evidence type="ECO:0000313" key="4">
    <source>
        <dbReference type="Proteomes" id="UP000239494"/>
    </source>
</evidence>
<dbReference type="Proteomes" id="UP000239494">
    <property type="component" value="Unassembled WGS sequence"/>
</dbReference>
<feature type="compositionally biased region" description="Polar residues" evidence="1">
    <location>
        <begin position="1"/>
        <end position="13"/>
    </location>
</feature>
<feature type="region of interest" description="Disordered" evidence="1">
    <location>
        <begin position="147"/>
        <end position="233"/>
    </location>
</feature>
<proteinExistence type="predicted"/>
<comment type="caution">
    <text evidence="3">The sequence shown here is derived from an EMBL/GenBank/DDBJ whole genome shotgun (WGS) entry which is preliminary data.</text>
</comment>
<evidence type="ECO:0000313" key="3">
    <source>
        <dbReference type="EMBL" id="PRY44821.1"/>
    </source>
</evidence>
<sequence length="322" mass="35086">MASQNGDPVTQQGEVHDLPLDSLRTSRSPRLEGHSPDHVRVLAQAQEPLPPILVHRQSMRIIDGTHRVAAARLRGDRTIRSRFFDGDEREAFAMAVRANIAHGMPLTHADRVAAATEIARSYPNWSDRAVASVAGLSAATVADIRRRTAGREPPEAKRTGLDGRLRPVDPGAGRERVRQMIRRSPSASLRQLAKEAGVSPNTVRRVRQQLESEPPPEAVEPPVLPELGSSKDVPTPTVDTALRWLSQDPSVRQTVAGRSAARWFFSKVVRPGEGENVIDALPPHTAHILAKVARQCASAWDELALALTARAREGERTSKAGS</sequence>
<dbReference type="Pfam" id="PF02195">
    <property type="entry name" value="ParB_N"/>
    <property type="match status" value="1"/>
</dbReference>
<protein>
    <submittedName>
        <fullName evidence="3">ParB-like chromosome segregation protein Spo0J</fullName>
    </submittedName>
</protein>
<dbReference type="EMBL" id="PVTF01000002">
    <property type="protein sequence ID" value="PRY44821.1"/>
    <property type="molecule type" value="Genomic_DNA"/>
</dbReference>
<dbReference type="SMART" id="SM00470">
    <property type="entry name" value="ParB"/>
    <property type="match status" value="1"/>
</dbReference>
<dbReference type="InterPro" id="IPR003115">
    <property type="entry name" value="ParB_N"/>
</dbReference>
<name>A0A2T0TGT0_9PSEU</name>
<feature type="compositionally biased region" description="Pro residues" evidence="1">
    <location>
        <begin position="213"/>
        <end position="224"/>
    </location>
</feature>
<dbReference type="AlphaFoldDB" id="A0A2T0TGT0"/>
<reference evidence="3 4" key="1">
    <citation type="submission" date="2018-03" db="EMBL/GenBank/DDBJ databases">
        <title>Genomic Encyclopedia of Archaeal and Bacterial Type Strains, Phase II (KMG-II): from individual species to whole genera.</title>
        <authorList>
            <person name="Goeker M."/>
        </authorList>
    </citation>
    <scope>NUCLEOTIDE SEQUENCE [LARGE SCALE GENOMIC DNA]</scope>
    <source>
        <strain evidence="3 4">DSM 44720</strain>
    </source>
</reference>
<keyword evidence="4" id="KW-1185">Reference proteome</keyword>
<accession>A0A2T0TGT0</accession>
<dbReference type="RefSeq" id="WP_106186405.1">
    <property type="nucleotide sequence ID" value="NZ_PVTF01000002.1"/>
</dbReference>
<dbReference type="InterPro" id="IPR036086">
    <property type="entry name" value="ParB/Sulfiredoxin_sf"/>
</dbReference>
<feature type="region of interest" description="Disordered" evidence="1">
    <location>
        <begin position="1"/>
        <end position="34"/>
    </location>
</feature>
<organism evidence="3 4">
    <name type="scientific">Umezawaea tangerina</name>
    <dbReference type="NCBI Taxonomy" id="84725"/>
    <lineage>
        <taxon>Bacteria</taxon>
        <taxon>Bacillati</taxon>
        <taxon>Actinomycetota</taxon>
        <taxon>Actinomycetes</taxon>
        <taxon>Pseudonocardiales</taxon>
        <taxon>Pseudonocardiaceae</taxon>
        <taxon>Umezawaea</taxon>
    </lineage>
</organism>
<dbReference type="SUPFAM" id="SSF110849">
    <property type="entry name" value="ParB/Sulfiredoxin"/>
    <property type="match status" value="1"/>
</dbReference>
<feature type="domain" description="ParB-like N-terminal" evidence="2">
    <location>
        <begin position="16"/>
        <end position="100"/>
    </location>
</feature>
<gene>
    <name evidence="3" type="ORF">CLV43_102386</name>
</gene>